<sequence length="161" mass="18407">MYLLQVRCSPLSPAPAEPHPYLSAAVHPCRLLSTVLHNKLCVSINCNVGIFFFFFCFSASIPPQFKLLVINVQSVISDQLNTDNRRIWRSQIFKLFFANDFDDYLDYSTSKPQLLGDNSVTVNPHFHTLRLIDQNLAAARIAHSIIPYVLHRLLSWHLAHC</sequence>
<dbReference type="OrthoDB" id="1845088at2759"/>
<proteinExistence type="predicted"/>
<dbReference type="EMBL" id="JAGYWB010000002">
    <property type="protein sequence ID" value="KAI0529540.1"/>
    <property type="molecule type" value="Genomic_DNA"/>
</dbReference>
<keyword evidence="1" id="KW-0812">Transmembrane</keyword>
<evidence type="ECO:0000313" key="2">
    <source>
        <dbReference type="EMBL" id="KAI0529540.1"/>
    </source>
</evidence>
<feature type="transmembrane region" description="Helical" evidence="1">
    <location>
        <begin position="40"/>
        <end position="61"/>
    </location>
</feature>
<comment type="caution">
    <text evidence="2">The sequence shown here is derived from an EMBL/GenBank/DDBJ whole genome shotgun (WGS) entry which is preliminary data.</text>
</comment>
<evidence type="ECO:0000313" key="3">
    <source>
        <dbReference type="Proteomes" id="UP000829196"/>
    </source>
</evidence>
<evidence type="ECO:0000256" key="1">
    <source>
        <dbReference type="SAM" id="Phobius"/>
    </source>
</evidence>
<accession>A0A8T3C6T1</accession>
<keyword evidence="3" id="KW-1185">Reference proteome</keyword>
<keyword evidence="1" id="KW-1133">Transmembrane helix</keyword>
<protein>
    <submittedName>
        <fullName evidence="2">Uncharacterized protein</fullName>
    </submittedName>
</protein>
<organism evidence="2 3">
    <name type="scientific">Dendrobium nobile</name>
    <name type="common">Orchid</name>
    <dbReference type="NCBI Taxonomy" id="94219"/>
    <lineage>
        <taxon>Eukaryota</taxon>
        <taxon>Viridiplantae</taxon>
        <taxon>Streptophyta</taxon>
        <taxon>Embryophyta</taxon>
        <taxon>Tracheophyta</taxon>
        <taxon>Spermatophyta</taxon>
        <taxon>Magnoliopsida</taxon>
        <taxon>Liliopsida</taxon>
        <taxon>Asparagales</taxon>
        <taxon>Orchidaceae</taxon>
        <taxon>Epidendroideae</taxon>
        <taxon>Malaxideae</taxon>
        <taxon>Dendrobiinae</taxon>
        <taxon>Dendrobium</taxon>
    </lineage>
</organism>
<gene>
    <name evidence="2" type="ORF">KFK09_002092</name>
</gene>
<reference evidence="2" key="1">
    <citation type="journal article" date="2022" name="Front. Genet.">
        <title>Chromosome-Scale Assembly of the Dendrobium nobile Genome Provides Insights Into the Molecular Mechanism of the Biosynthesis of the Medicinal Active Ingredient of Dendrobium.</title>
        <authorList>
            <person name="Xu Q."/>
            <person name="Niu S.-C."/>
            <person name="Li K.-L."/>
            <person name="Zheng P.-J."/>
            <person name="Zhang X.-J."/>
            <person name="Jia Y."/>
            <person name="Liu Y."/>
            <person name="Niu Y.-X."/>
            <person name="Yu L.-H."/>
            <person name="Chen D.-F."/>
            <person name="Zhang G.-Q."/>
        </authorList>
    </citation>
    <scope>NUCLEOTIDE SEQUENCE</scope>
    <source>
        <tissue evidence="2">Leaf</tissue>
    </source>
</reference>
<name>A0A8T3C6T1_DENNO</name>
<keyword evidence="1" id="KW-0472">Membrane</keyword>
<dbReference type="AlphaFoldDB" id="A0A8T3C6T1"/>
<dbReference type="Proteomes" id="UP000829196">
    <property type="component" value="Unassembled WGS sequence"/>
</dbReference>